<dbReference type="Proteomes" id="UP001501081">
    <property type="component" value="Unassembled WGS sequence"/>
</dbReference>
<accession>A0ABP7NZT0</accession>
<evidence type="ECO:0000313" key="2">
    <source>
        <dbReference type="Proteomes" id="UP001501081"/>
    </source>
</evidence>
<protein>
    <submittedName>
        <fullName evidence="1">Uncharacterized protein</fullName>
    </submittedName>
</protein>
<evidence type="ECO:0000313" key="1">
    <source>
        <dbReference type="EMBL" id="GAA3956025.1"/>
    </source>
</evidence>
<proteinExistence type="predicted"/>
<comment type="caution">
    <text evidence="1">The sequence shown here is derived from an EMBL/GenBank/DDBJ whole genome shotgun (WGS) entry which is preliminary data.</text>
</comment>
<sequence>MPNSKKKTIMVFKIASDKFTELTNFVDCDQNSLIVFSPVDEVSSGAIFQEKSILETLFEEFENAS</sequence>
<organism evidence="1 2">
    <name type="scientific">Pedobacter ginsengiterrae</name>
    <dbReference type="NCBI Taxonomy" id="871696"/>
    <lineage>
        <taxon>Bacteria</taxon>
        <taxon>Pseudomonadati</taxon>
        <taxon>Bacteroidota</taxon>
        <taxon>Sphingobacteriia</taxon>
        <taxon>Sphingobacteriales</taxon>
        <taxon>Sphingobacteriaceae</taxon>
        <taxon>Pedobacter</taxon>
    </lineage>
</organism>
<gene>
    <name evidence="1" type="ORF">GCM10022246_07540</name>
</gene>
<dbReference type="RefSeq" id="WP_344765054.1">
    <property type="nucleotide sequence ID" value="NZ_BAABAK010000003.1"/>
</dbReference>
<keyword evidence="2" id="KW-1185">Reference proteome</keyword>
<name>A0ABP7NZT0_9SPHI</name>
<reference evidence="2" key="1">
    <citation type="journal article" date="2019" name="Int. J. Syst. Evol. Microbiol.">
        <title>The Global Catalogue of Microorganisms (GCM) 10K type strain sequencing project: providing services to taxonomists for standard genome sequencing and annotation.</title>
        <authorList>
            <consortium name="The Broad Institute Genomics Platform"/>
            <consortium name="The Broad Institute Genome Sequencing Center for Infectious Disease"/>
            <person name="Wu L."/>
            <person name="Ma J."/>
        </authorList>
    </citation>
    <scope>NUCLEOTIDE SEQUENCE [LARGE SCALE GENOMIC DNA]</scope>
    <source>
        <strain evidence="2">JCM 17338</strain>
    </source>
</reference>
<dbReference type="EMBL" id="BAABAK010000003">
    <property type="protein sequence ID" value="GAA3956025.1"/>
    <property type="molecule type" value="Genomic_DNA"/>
</dbReference>